<keyword evidence="2" id="KW-1185">Reference proteome</keyword>
<dbReference type="PANTHER" id="PTHR34070:SF1">
    <property type="entry name" value="DNA ALKYLATION REPAIR PROTEIN"/>
    <property type="match status" value="1"/>
</dbReference>
<dbReference type="Pfam" id="PF08713">
    <property type="entry name" value="DNA_alkylation"/>
    <property type="match status" value="1"/>
</dbReference>
<gene>
    <name evidence="1" type="ORF">NCTC12967_02249</name>
</gene>
<dbReference type="PANTHER" id="PTHR34070">
    <property type="entry name" value="ARMADILLO-TYPE FOLD"/>
    <property type="match status" value="1"/>
</dbReference>
<dbReference type="InterPro" id="IPR014825">
    <property type="entry name" value="DNA_alkylation"/>
</dbReference>
<dbReference type="InterPro" id="IPR016024">
    <property type="entry name" value="ARM-type_fold"/>
</dbReference>
<dbReference type="Proteomes" id="UP000273044">
    <property type="component" value="Chromosome"/>
</dbReference>
<reference evidence="1 2" key="1">
    <citation type="submission" date="2018-12" db="EMBL/GenBank/DDBJ databases">
        <authorList>
            <consortium name="Pathogen Informatics"/>
        </authorList>
    </citation>
    <scope>NUCLEOTIDE SEQUENCE [LARGE SCALE GENOMIC DNA]</scope>
    <source>
        <strain evidence="1 2">NCTC12967</strain>
    </source>
</reference>
<sequence length="264" mass="29706">MGKRNRPVPALRILAGGSSRKAAIDVRAGRLTPMTSVQLVDEIRGALAAAGDPGKAVREQAYMKSALPFHGVRLPEVRRITKRLLKEHPLAGRDQWERAIRELWDEVTHREHWYAALEIAGHRDARDWQDLGALELYRHLATTGAWWDVVDGIASPLVENVVATTPGARAVVWDWATGDDLWLRRISIICQLQRKTSTDLELLGHAIDSNLEGSQHGSEFFIRKAIGWALRQHARVDPDWVKAFVETRGPRLSGLSRREALKHL</sequence>
<proteinExistence type="predicted"/>
<dbReference type="AlphaFoldDB" id="A0A3S4Y8B0"/>
<evidence type="ECO:0000313" key="2">
    <source>
        <dbReference type="Proteomes" id="UP000273044"/>
    </source>
</evidence>
<dbReference type="Gene3D" id="1.25.10.90">
    <property type="match status" value="1"/>
</dbReference>
<organism evidence="1 2">
    <name type="scientific">Arachnia propionica</name>
    <dbReference type="NCBI Taxonomy" id="1750"/>
    <lineage>
        <taxon>Bacteria</taxon>
        <taxon>Bacillati</taxon>
        <taxon>Actinomycetota</taxon>
        <taxon>Actinomycetes</taxon>
        <taxon>Propionibacteriales</taxon>
        <taxon>Propionibacteriaceae</taxon>
        <taxon>Arachnia</taxon>
    </lineage>
</organism>
<name>A0A3S4Y8B0_9ACTN</name>
<evidence type="ECO:0000313" key="1">
    <source>
        <dbReference type="EMBL" id="VEH70940.1"/>
    </source>
</evidence>
<accession>A0A3S4Y8B0</accession>
<protein>
    <submittedName>
        <fullName evidence="1">DNA alkylation repair enzyme</fullName>
    </submittedName>
</protein>
<dbReference type="CDD" id="cd07064">
    <property type="entry name" value="AlkD_like_1"/>
    <property type="match status" value="1"/>
</dbReference>
<dbReference type="EMBL" id="LR134406">
    <property type="protein sequence ID" value="VEH70940.1"/>
    <property type="molecule type" value="Genomic_DNA"/>
</dbReference>
<dbReference type="SUPFAM" id="SSF48371">
    <property type="entry name" value="ARM repeat"/>
    <property type="match status" value="1"/>
</dbReference>